<proteinExistence type="predicted"/>
<dbReference type="PANTHER" id="PTHR46354">
    <property type="entry name" value="DOG1 DOMAIN-CONTAINING PROTEIN"/>
    <property type="match status" value="1"/>
</dbReference>
<dbReference type="GO" id="GO:0043565">
    <property type="term" value="F:sequence-specific DNA binding"/>
    <property type="evidence" value="ECO:0007669"/>
    <property type="project" value="InterPro"/>
</dbReference>
<dbReference type="Pfam" id="PF14144">
    <property type="entry name" value="DOG1"/>
    <property type="match status" value="1"/>
</dbReference>
<protein>
    <recommendedName>
        <fullName evidence="1">DOG1 domain-containing protein</fullName>
    </recommendedName>
</protein>
<dbReference type="eggNOG" id="ENOG502QR15">
    <property type="taxonomic scope" value="Eukaryota"/>
</dbReference>
<dbReference type="PANTHER" id="PTHR46354:SF4">
    <property type="entry name" value="PROTEIN DOG1-LIKE 3"/>
    <property type="match status" value="1"/>
</dbReference>
<keyword evidence="3" id="KW-1185">Reference proteome</keyword>
<sequence length="255" mass="28955">MSRTRKEEDPFKRFFEEWIAEQERQLHELMAASHAHINEKTLRSLIERVMAHYEAYYDAKSKAAKENIVGMFSPTWTSKLENAFLWIAGWRPAMVFRLLYAKAGLQLDSDLADLLQGLSRRNLADLSPSQLMAVNELQMKTIKEEEEISRKMAKLQEGVADQPLVGLVQMVNAEEDGVEAALEEQEEGLERVLECADRLRLETLKSVVGVLNLIQAVDLLVAAAQLHLKIHEWGMKRDGNLNHHDLTAAPETGKP</sequence>
<accession>W1NRP8</accession>
<dbReference type="KEGG" id="atr:18425663"/>
<name>W1NRP8_AMBTC</name>
<dbReference type="EMBL" id="KI395898">
    <property type="protein sequence ID" value="ERM97680.1"/>
    <property type="molecule type" value="Genomic_DNA"/>
</dbReference>
<evidence type="ECO:0000313" key="2">
    <source>
        <dbReference type="EMBL" id="ERM97680.1"/>
    </source>
</evidence>
<evidence type="ECO:0000313" key="3">
    <source>
        <dbReference type="Proteomes" id="UP000017836"/>
    </source>
</evidence>
<dbReference type="PROSITE" id="PS51806">
    <property type="entry name" value="DOG1"/>
    <property type="match status" value="1"/>
</dbReference>
<dbReference type="Proteomes" id="UP000017836">
    <property type="component" value="Unassembled WGS sequence"/>
</dbReference>
<dbReference type="OMA" id="MFTPSWT"/>
<dbReference type="HOGENOM" id="CLU_024782_2_1_1"/>
<dbReference type="OrthoDB" id="542841at2759"/>
<gene>
    <name evidence="2" type="ORF">AMTR_s00130p00113960</name>
</gene>
<dbReference type="InterPro" id="IPR051886">
    <property type="entry name" value="Seed_Dev/Stress_Resp_Reg"/>
</dbReference>
<dbReference type="AlphaFoldDB" id="W1NRP8"/>
<reference evidence="3" key="1">
    <citation type="journal article" date="2013" name="Science">
        <title>The Amborella genome and the evolution of flowering plants.</title>
        <authorList>
            <consortium name="Amborella Genome Project"/>
        </authorList>
    </citation>
    <scope>NUCLEOTIDE SEQUENCE [LARGE SCALE GENOMIC DNA]</scope>
</reference>
<dbReference type="GO" id="GO:0006351">
    <property type="term" value="P:DNA-templated transcription"/>
    <property type="evidence" value="ECO:0007669"/>
    <property type="project" value="InterPro"/>
</dbReference>
<dbReference type="SMR" id="W1NRP8"/>
<dbReference type="Gramene" id="ERM97680">
    <property type="protein sequence ID" value="ERM97680"/>
    <property type="gene ID" value="AMTR_s00130p00113960"/>
</dbReference>
<dbReference type="InterPro" id="IPR025422">
    <property type="entry name" value="TGA_domain"/>
</dbReference>
<evidence type="ECO:0000259" key="1">
    <source>
        <dbReference type="PROSITE" id="PS51806"/>
    </source>
</evidence>
<feature type="domain" description="DOG1" evidence="1">
    <location>
        <begin position="8"/>
        <end position="240"/>
    </location>
</feature>
<organism evidence="2 3">
    <name type="scientific">Amborella trichopoda</name>
    <dbReference type="NCBI Taxonomy" id="13333"/>
    <lineage>
        <taxon>Eukaryota</taxon>
        <taxon>Viridiplantae</taxon>
        <taxon>Streptophyta</taxon>
        <taxon>Embryophyta</taxon>
        <taxon>Tracheophyta</taxon>
        <taxon>Spermatophyta</taxon>
        <taxon>Magnoliopsida</taxon>
        <taxon>Amborellales</taxon>
        <taxon>Amborellaceae</taxon>
        <taxon>Amborella</taxon>
    </lineage>
</organism>